<dbReference type="SMART" id="SM00382">
    <property type="entry name" value="AAA"/>
    <property type="match status" value="1"/>
</dbReference>
<dbReference type="Pfam" id="PF00005">
    <property type="entry name" value="ABC_tran"/>
    <property type="match status" value="1"/>
</dbReference>
<dbReference type="RefSeq" id="WP_147184308.1">
    <property type="nucleotide sequence ID" value="NZ_CP042382.1"/>
</dbReference>
<keyword evidence="1" id="KW-0813">Transport</keyword>
<feature type="domain" description="ABC transporter" evidence="4">
    <location>
        <begin position="5"/>
        <end position="232"/>
    </location>
</feature>
<dbReference type="InterPro" id="IPR017871">
    <property type="entry name" value="ABC_transporter-like_CS"/>
</dbReference>
<dbReference type="GO" id="GO:0016887">
    <property type="term" value="F:ATP hydrolysis activity"/>
    <property type="evidence" value="ECO:0007669"/>
    <property type="project" value="InterPro"/>
</dbReference>
<keyword evidence="6" id="KW-1185">Reference proteome</keyword>
<dbReference type="AlphaFoldDB" id="A0A5B8SRF1"/>
<dbReference type="PANTHER" id="PTHR42939:SF1">
    <property type="entry name" value="ABC TRANSPORTER ATP-BINDING PROTEIN ALBC-RELATED"/>
    <property type="match status" value="1"/>
</dbReference>
<protein>
    <submittedName>
        <fullName evidence="5">ABC transporter ATP-binding protein</fullName>
    </submittedName>
</protein>
<accession>A0A5B8SRF1</accession>
<organism evidence="5 6">
    <name type="scientific">Pistricoccus aurantiacus</name>
    <dbReference type="NCBI Taxonomy" id="1883414"/>
    <lineage>
        <taxon>Bacteria</taxon>
        <taxon>Pseudomonadati</taxon>
        <taxon>Pseudomonadota</taxon>
        <taxon>Gammaproteobacteria</taxon>
        <taxon>Oceanospirillales</taxon>
        <taxon>Halomonadaceae</taxon>
        <taxon>Pistricoccus</taxon>
    </lineage>
</organism>
<dbReference type="InterPro" id="IPR003593">
    <property type="entry name" value="AAA+_ATPase"/>
</dbReference>
<dbReference type="GO" id="GO:0005524">
    <property type="term" value="F:ATP binding"/>
    <property type="evidence" value="ECO:0007669"/>
    <property type="project" value="UniProtKB-KW"/>
</dbReference>
<keyword evidence="3 5" id="KW-0067">ATP-binding</keyword>
<dbReference type="InterPro" id="IPR003439">
    <property type="entry name" value="ABC_transporter-like_ATP-bd"/>
</dbReference>
<dbReference type="PROSITE" id="PS50893">
    <property type="entry name" value="ABC_TRANSPORTER_2"/>
    <property type="match status" value="1"/>
</dbReference>
<dbReference type="Gene3D" id="3.40.50.300">
    <property type="entry name" value="P-loop containing nucleotide triphosphate hydrolases"/>
    <property type="match status" value="1"/>
</dbReference>
<evidence type="ECO:0000313" key="5">
    <source>
        <dbReference type="EMBL" id="QEA39256.1"/>
    </source>
</evidence>
<evidence type="ECO:0000256" key="3">
    <source>
        <dbReference type="ARBA" id="ARBA00022840"/>
    </source>
</evidence>
<dbReference type="SUPFAM" id="SSF52540">
    <property type="entry name" value="P-loop containing nucleoside triphosphate hydrolases"/>
    <property type="match status" value="1"/>
</dbReference>
<dbReference type="Proteomes" id="UP000321272">
    <property type="component" value="Chromosome"/>
</dbReference>
<dbReference type="EMBL" id="CP042382">
    <property type="protein sequence ID" value="QEA39256.1"/>
    <property type="molecule type" value="Genomic_DNA"/>
</dbReference>
<dbReference type="InterPro" id="IPR051782">
    <property type="entry name" value="ABC_Transporter_VariousFunc"/>
</dbReference>
<evidence type="ECO:0000313" key="6">
    <source>
        <dbReference type="Proteomes" id="UP000321272"/>
    </source>
</evidence>
<keyword evidence="2" id="KW-0547">Nucleotide-binding</keyword>
<evidence type="ECO:0000256" key="1">
    <source>
        <dbReference type="ARBA" id="ARBA00022448"/>
    </source>
</evidence>
<reference evidence="5 6" key="1">
    <citation type="submission" date="2019-06" db="EMBL/GenBank/DDBJ databases">
        <title>Genome analyses of bacteria isolated from kimchi.</title>
        <authorList>
            <person name="Lee S."/>
            <person name="Ahn S."/>
            <person name="Roh S."/>
        </authorList>
    </citation>
    <scope>NUCLEOTIDE SEQUENCE [LARGE SCALE GENOMIC DNA]</scope>
    <source>
        <strain evidence="5 6">CBA4606</strain>
    </source>
</reference>
<dbReference type="InterPro" id="IPR027417">
    <property type="entry name" value="P-loop_NTPase"/>
</dbReference>
<evidence type="ECO:0000256" key="2">
    <source>
        <dbReference type="ARBA" id="ARBA00022741"/>
    </source>
</evidence>
<sequence length="315" mass="34237">MTPVIAFDRVTKRYGDSKSLDALDLQVPPGEVLALLGHNGAGKTTAMKLILGLIVPSEGEVRVFGSSPQNAEASQLRHRLGFLPENVGFYEQLSGREVLDYFARLKRTDRRQIDGLLEQVGLGAAANRRVKTYSKGMRQRLGLAQALLGEPQLLLLDEPTTGLDPAATRDFYTTIEALRARGCTVLLSSHVLPGVEPYIDRALILGAGRRLALGSIDELRQQAALPLTIRVKGDWTARAPSVPEAEGTPSGLNGHAQEFRISPAHKMTVLRRLSQTPEVEDIELLPPTLEHLYTHFSATLSDTHSGTTLPAGDQS</sequence>
<name>A0A5B8SRF1_9GAMM</name>
<gene>
    <name evidence="5" type="ORF">FGL86_09335</name>
</gene>
<evidence type="ECO:0000259" key="4">
    <source>
        <dbReference type="PROSITE" id="PS50893"/>
    </source>
</evidence>
<proteinExistence type="predicted"/>
<dbReference type="PROSITE" id="PS00211">
    <property type="entry name" value="ABC_TRANSPORTER_1"/>
    <property type="match status" value="1"/>
</dbReference>
<dbReference type="KEGG" id="paur:FGL86_09335"/>
<dbReference type="OrthoDB" id="9781337at2"/>
<dbReference type="PANTHER" id="PTHR42939">
    <property type="entry name" value="ABC TRANSPORTER ATP-BINDING PROTEIN ALBC-RELATED"/>
    <property type="match status" value="1"/>
</dbReference>